<dbReference type="PANTHER" id="PTHR43386">
    <property type="entry name" value="OLIGOPEPTIDE TRANSPORT SYSTEM PERMEASE PROTEIN APPC"/>
    <property type="match status" value="1"/>
</dbReference>
<dbReference type="GO" id="GO:0055085">
    <property type="term" value="P:transmembrane transport"/>
    <property type="evidence" value="ECO:0007669"/>
    <property type="project" value="InterPro"/>
</dbReference>
<keyword evidence="4 7" id="KW-0812">Transmembrane</keyword>
<dbReference type="PANTHER" id="PTHR43386:SF1">
    <property type="entry name" value="D,D-DIPEPTIDE TRANSPORT SYSTEM PERMEASE PROTEIN DDPC-RELATED"/>
    <property type="match status" value="1"/>
</dbReference>
<gene>
    <name evidence="9" type="ORF">CLV45_3179</name>
</gene>
<feature type="transmembrane region" description="Helical" evidence="7">
    <location>
        <begin position="70"/>
        <end position="95"/>
    </location>
</feature>
<evidence type="ECO:0000256" key="3">
    <source>
        <dbReference type="ARBA" id="ARBA00022475"/>
    </source>
</evidence>
<dbReference type="InterPro" id="IPR035906">
    <property type="entry name" value="MetI-like_sf"/>
</dbReference>
<evidence type="ECO:0000256" key="5">
    <source>
        <dbReference type="ARBA" id="ARBA00022989"/>
    </source>
</evidence>
<feature type="transmembrane region" description="Helical" evidence="7">
    <location>
        <begin position="169"/>
        <end position="190"/>
    </location>
</feature>
<dbReference type="InterPro" id="IPR000515">
    <property type="entry name" value="MetI-like"/>
</dbReference>
<feature type="transmembrane region" description="Helical" evidence="7">
    <location>
        <begin position="131"/>
        <end position="148"/>
    </location>
</feature>
<keyword evidence="2 7" id="KW-0813">Transport</keyword>
<evidence type="ECO:0000313" key="9">
    <source>
        <dbReference type="EMBL" id="PJJ54833.1"/>
    </source>
</evidence>
<reference evidence="9 10" key="1">
    <citation type="submission" date="2017-11" db="EMBL/GenBank/DDBJ databases">
        <title>Genomic Encyclopedia of Archaeal and Bacterial Type Strains, Phase II (KMG-II): From Individual Species to Whole Genera.</title>
        <authorList>
            <person name="Goeker M."/>
        </authorList>
    </citation>
    <scope>NUCLEOTIDE SEQUENCE [LARGE SCALE GENOMIC DNA]</scope>
    <source>
        <strain evidence="9 10">DSM 11115</strain>
    </source>
</reference>
<keyword evidence="3" id="KW-1003">Cell membrane</keyword>
<proteinExistence type="inferred from homology"/>
<accession>A0A2M9BA65</accession>
<feature type="transmembrane region" description="Helical" evidence="7">
    <location>
        <begin position="299"/>
        <end position="321"/>
    </location>
</feature>
<feature type="transmembrane region" description="Helical" evidence="7">
    <location>
        <begin position="257"/>
        <end position="279"/>
    </location>
</feature>
<dbReference type="Proteomes" id="UP000228535">
    <property type="component" value="Unassembled WGS sequence"/>
</dbReference>
<keyword evidence="6 7" id="KW-0472">Membrane</keyword>
<comment type="similarity">
    <text evidence="7">Belongs to the binding-protein-dependent transport system permease family.</text>
</comment>
<sequence length="331" mass="35256">MRQRALRNSWAGWLAAGWLAIVLTAAASTLVLPAAWAPDIPDLQALAQPPGQKAHWLGTDPQGRDVLAGLLYGASTVCLVSVPAAIAATLLGSFLGSLAGYYGNRRLTIPAGPVLVLAAAGLFLFFFRITLTGLLLALFGGVGAWLVARRGLAAGARAAQWPVPVDKGVLLLIALLTSIPRLVLVLAIAAVQQPSIFAMLCILSLTYWPVSAQLVRAEMLRIRQLPYIEAAQALGVPSWQILVRHAFPALRNTIGGLLPLSVAALIGLETTLSFLGVGLPPQIASWGRLLATSRQDFTAWWLILFPASAILLTVLALRQLLFSFSKQTTRQ</sequence>
<organism evidence="9 10">
    <name type="scientific">Hymenobacter chitinivorans DSM 11115</name>
    <dbReference type="NCBI Taxonomy" id="1121954"/>
    <lineage>
        <taxon>Bacteria</taxon>
        <taxon>Pseudomonadati</taxon>
        <taxon>Bacteroidota</taxon>
        <taxon>Cytophagia</taxon>
        <taxon>Cytophagales</taxon>
        <taxon>Hymenobacteraceae</taxon>
        <taxon>Hymenobacter</taxon>
    </lineage>
</organism>
<dbReference type="GO" id="GO:0005886">
    <property type="term" value="C:plasma membrane"/>
    <property type="evidence" value="ECO:0007669"/>
    <property type="project" value="UniProtKB-SubCell"/>
</dbReference>
<evidence type="ECO:0000256" key="7">
    <source>
        <dbReference type="RuleBase" id="RU363032"/>
    </source>
</evidence>
<dbReference type="Pfam" id="PF00528">
    <property type="entry name" value="BPD_transp_1"/>
    <property type="match status" value="1"/>
</dbReference>
<keyword evidence="10" id="KW-1185">Reference proteome</keyword>
<dbReference type="PROSITE" id="PS50928">
    <property type="entry name" value="ABC_TM1"/>
    <property type="match status" value="1"/>
</dbReference>
<evidence type="ECO:0000256" key="1">
    <source>
        <dbReference type="ARBA" id="ARBA00004651"/>
    </source>
</evidence>
<dbReference type="InterPro" id="IPR050366">
    <property type="entry name" value="BP-dependent_transpt_permease"/>
</dbReference>
<feature type="transmembrane region" description="Helical" evidence="7">
    <location>
        <begin position="12"/>
        <end position="36"/>
    </location>
</feature>
<evidence type="ECO:0000313" key="10">
    <source>
        <dbReference type="Proteomes" id="UP000228535"/>
    </source>
</evidence>
<feature type="transmembrane region" description="Helical" evidence="7">
    <location>
        <begin position="107"/>
        <end position="125"/>
    </location>
</feature>
<dbReference type="AlphaFoldDB" id="A0A2M9BA65"/>
<evidence type="ECO:0000256" key="4">
    <source>
        <dbReference type="ARBA" id="ARBA00022692"/>
    </source>
</evidence>
<dbReference type="EMBL" id="PGFA01000002">
    <property type="protein sequence ID" value="PJJ54833.1"/>
    <property type="molecule type" value="Genomic_DNA"/>
</dbReference>
<name>A0A2M9BA65_9BACT</name>
<protein>
    <submittedName>
        <fullName evidence="9">Peptide/nickel transport system permease protein</fullName>
    </submittedName>
</protein>
<evidence type="ECO:0000256" key="2">
    <source>
        <dbReference type="ARBA" id="ARBA00022448"/>
    </source>
</evidence>
<evidence type="ECO:0000259" key="8">
    <source>
        <dbReference type="PROSITE" id="PS50928"/>
    </source>
</evidence>
<feature type="domain" description="ABC transmembrane type-1" evidence="8">
    <location>
        <begin position="123"/>
        <end position="321"/>
    </location>
</feature>
<dbReference type="CDD" id="cd06261">
    <property type="entry name" value="TM_PBP2"/>
    <property type="match status" value="1"/>
</dbReference>
<keyword evidence="5 7" id="KW-1133">Transmembrane helix</keyword>
<feature type="transmembrane region" description="Helical" evidence="7">
    <location>
        <begin position="196"/>
        <end position="215"/>
    </location>
</feature>
<comment type="caution">
    <text evidence="9">The sequence shown here is derived from an EMBL/GenBank/DDBJ whole genome shotgun (WGS) entry which is preliminary data.</text>
</comment>
<dbReference type="SUPFAM" id="SSF161098">
    <property type="entry name" value="MetI-like"/>
    <property type="match status" value="1"/>
</dbReference>
<dbReference type="Gene3D" id="1.10.3720.10">
    <property type="entry name" value="MetI-like"/>
    <property type="match status" value="1"/>
</dbReference>
<evidence type="ECO:0000256" key="6">
    <source>
        <dbReference type="ARBA" id="ARBA00023136"/>
    </source>
</evidence>
<comment type="subcellular location">
    <subcellularLocation>
        <location evidence="1 7">Cell membrane</location>
        <topology evidence="1 7">Multi-pass membrane protein</topology>
    </subcellularLocation>
</comment>